<feature type="transmembrane region" description="Helical" evidence="6">
    <location>
        <begin position="177"/>
        <end position="198"/>
    </location>
</feature>
<dbReference type="Pfam" id="PF07690">
    <property type="entry name" value="MFS_1"/>
    <property type="match status" value="1"/>
</dbReference>
<gene>
    <name evidence="8" type="ORF">PSQ90_10335</name>
</gene>
<feature type="transmembrane region" description="Helical" evidence="6">
    <location>
        <begin position="210"/>
        <end position="229"/>
    </location>
</feature>
<feature type="transmembrane region" description="Helical" evidence="6">
    <location>
        <begin position="346"/>
        <end position="364"/>
    </location>
</feature>
<reference evidence="8 9" key="1">
    <citation type="submission" date="2023-02" db="EMBL/GenBank/DDBJ databases">
        <title>Devosia chondri sp. nov., isolated from the phycosphere of marine algae.</title>
        <authorList>
            <person name="Kim J.M."/>
            <person name="Lee J.K."/>
            <person name="Choi B.J."/>
            <person name="Bayburt H."/>
            <person name="Jeon C.O."/>
        </authorList>
    </citation>
    <scope>NUCLEOTIDE SEQUENCE [LARGE SCALE GENOMIC DNA]</scope>
    <source>
        <strain evidence="8 9">G2-5</strain>
    </source>
</reference>
<dbReference type="SUPFAM" id="SSF103473">
    <property type="entry name" value="MFS general substrate transporter"/>
    <property type="match status" value="1"/>
</dbReference>
<evidence type="ECO:0000256" key="3">
    <source>
        <dbReference type="ARBA" id="ARBA00022692"/>
    </source>
</evidence>
<evidence type="ECO:0000313" key="8">
    <source>
        <dbReference type="EMBL" id="WDR04719.1"/>
    </source>
</evidence>
<keyword evidence="9" id="KW-1185">Reference proteome</keyword>
<dbReference type="Gene3D" id="1.20.1720.10">
    <property type="entry name" value="Multidrug resistance protein D"/>
    <property type="match status" value="1"/>
</dbReference>
<evidence type="ECO:0000256" key="6">
    <source>
        <dbReference type="SAM" id="Phobius"/>
    </source>
</evidence>
<dbReference type="InterPro" id="IPR020846">
    <property type="entry name" value="MFS_dom"/>
</dbReference>
<dbReference type="RefSeq" id="WP_282210240.1">
    <property type="nucleotide sequence ID" value="NZ_CP118247.1"/>
</dbReference>
<organism evidence="8 9">
    <name type="scientific">Devosia rhodophyticola</name>
    <dbReference type="NCBI Taxonomy" id="3026423"/>
    <lineage>
        <taxon>Bacteria</taxon>
        <taxon>Pseudomonadati</taxon>
        <taxon>Pseudomonadota</taxon>
        <taxon>Alphaproteobacteria</taxon>
        <taxon>Hyphomicrobiales</taxon>
        <taxon>Devosiaceae</taxon>
        <taxon>Devosia</taxon>
    </lineage>
</organism>
<feature type="transmembrane region" description="Helical" evidence="6">
    <location>
        <begin position="115"/>
        <end position="137"/>
    </location>
</feature>
<keyword evidence="5 6" id="KW-0472">Membrane</keyword>
<sequence>MSATEAEPAGAAAVFCPANRRRFVLIAAILASSMGFIDGSVISIAIPAIRADLGATLADAQWISNGYMLFLSSLILLGGATGDRFGLRLVFGLGIGLFVLASIASALAPTPTLLIAARAIQGLGAAFMVPGSLAIIAKAYPRAERGRAIGVWAAAASLTTIMGPIIGGALLTWLGDWGWRLVFAVNLPLGGIALWLLWTKVPADEPGPVRHLDVVGGVLASVGLLALVYGLTGDGSDSVPALSHTLMYGTIGVVILGAFLIWEARIKAPMLPLRLFASKAFSGAQALTFVLYFSLSGVLFFLPMTVIVGWGATPAEVALVMLPFGAMLTVLSSLSGRLADRFGAGWPITIGAVLVSVAFAGLGYTAPWQLLWLGTLPSIMVLGIGMGLVVSPLSTAVMTSIEDGDTGVASGINNAVSRVAGLLAVAMMGPVVTSVFEQSLGSAAELAIFFGLAPEEALSPANEALRVAATNSAFATTAYITAALSLASALIAWWTLERKPLNGRP</sequence>
<evidence type="ECO:0000256" key="1">
    <source>
        <dbReference type="ARBA" id="ARBA00004141"/>
    </source>
</evidence>
<feature type="transmembrane region" description="Helical" evidence="6">
    <location>
        <begin position="415"/>
        <end position="436"/>
    </location>
</feature>
<feature type="transmembrane region" description="Helical" evidence="6">
    <location>
        <begin position="317"/>
        <end position="334"/>
    </location>
</feature>
<feature type="transmembrane region" description="Helical" evidence="6">
    <location>
        <begin position="23"/>
        <end position="48"/>
    </location>
</feature>
<evidence type="ECO:0000256" key="5">
    <source>
        <dbReference type="ARBA" id="ARBA00023136"/>
    </source>
</evidence>
<dbReference type="EMBL" id="CP118247">
    <property type="protein sequence ID" value="WDR04719.1"/>
    <property type="molecule type" value="Genomic_DNA"/>
</dbReference>
<evidence type="ECO:0000313" key="9">
    <source>
        <dbReference type="Proteomes" id="UP001222118"/>
    </source>
</evidence>
<dbReference type="InterPro" id="IPR036259">
    <property type="entry name" value="MFS_trans_sf"/>
</dbReference>
<feature type="transmembrane region" description="Helical" evidence="6">
    <location>
        <begin position="60"/>
        <end position="77"/>
    </location>
</feature>
<evidence type="ECO:0000256" key="2">
    <source>
        <dbReference type="ARBA" id="ARBA00022448"/>
    </source>
</evidence>
<evidence type="ECO:0000259" key="7">
    <source>
        <dbReference type="PROSITE" id="PS50850"/>
    </source>
</evidence>
<feature type="transmembrane region" description="Helical" evidence="6">
    <location>
        <begin position="149"/>
        <end position="171"/>
    </location>
</feature>
<feature type="transmembrane region" description="Helical" evidence="6">
    <location>
        <begin position="241"/>
        <end position="262"/>
    </location>
</feature>
<dbReference type="Gene3D" id="1.20.1250.20">
    <property type="entry name" value="MFS general substrate transporter like domains"/>
    <property type="match status" value="1"/>
</dbReference>
<keyword evidence="4 6" id="KW-1133">Transmembrane helix</keyword>
<protein>
    <submittedName>
        <fullName evidence="8">MFS transporter</fullName>
    </submittedName>
</protein>
<dbReference type="PANTHER" id="PTHR42718">
    <property type="entry name" value="MAJOR FACILITATOR SUPERFAMILY MULTIDRUG TRANSPORTER MFSC"/>
    <property type="match status" value="1"/>
</dbReference>
<keyword evidence="2" id="KW-0813">Transport</keyword>
<feature type="transmembrane region" description="Helical" evidence="6">
    <location>
        <begin position="370"/>
        <end position="394"/>
    </location>
</feature>
<dbReference type="Proteomes" id="UP001222118">
    <property type="component" value="Chromosome"/>
</dbReference>
<dbReference type="PROSITE" id="PS50850">
    <property type="entry name" value="MFS"/>
    <property type="match status" value="1"/>
</dbReference>
<proteinExistence type="predicted"/>
<comment type="subcellular location">
    <subcellularLocation>
        <location evidence="1">Membrane</location>
        <topology evidence="1">Multi-pass membrane protein</topology>
    </subcellularLocation>
</comment>
<keyword evidence="3 6" id="KW-0812">Transmembrane</keyword>
<feature type="domain" description="Major facilitator superfamily (MFS) profile" evidence="7">
    <location>
        <begin position="24"/>
        <end position="500"/>
    </location>
</feature>
<feature type="transmembrane region" description="Helical" evidence="6">
    <location>
        <begin position="473"/>
        <end position="496"/>
    </location>
</feature>
<evidence type="ECO:0000256" key="4">
    <source>
        <dbReference type="ARBA" id="ARBA00022989"/>
    </source>
</evidence>
<feature type="transmembrane region" description="Helical" evidence="6">
    <location>
        <begin position="89"/>
        <end position="109"/>
    </location>
</feature>
<dbReference type="InterPro" id="IPR011701">
    <property type="entry name" value="MFS"/>
</dbReference>
<feature type="transmembrane region" description="Helical" evidence="6">
    <location>
        <begin position="283"/>
        <end position="311"/>
    </location>
</feature>
<accession>A0ABY7YUU9</accession>
<dbReference type="PANTHER" id="PTHR42718:SF9">
    <property type="entry name" value="MAJOR FACILITATOR SUPERFAMILY MULTIDRUG TRANSPORTER MFSC"/>
    <property type="match status" value="1"/>
</dbReference>
<dbReference type="CDD" id="cd17321">
    <property type="entry name" value="MFS_MMR_MDR_like"/>
    <property type="match status" value="1"/>
</dbReference>
<name>A0ABY7YUU9_9HYPH</name>